<feature type="region of interest" description="Disordered" evidence="6">
    <location>
        <begin position="402"/>
        <end position="463"/>
    </location>
</feature>
<dbReference type="FunFam" id="3.40.525.10:FF:000001">
    <property type="entry name" value="BCL2/adenovirus E1B protein-interacting protein 2"/>
    <property type="match status" value="1"/>
</dbReference>
<feature type="compositionally biased region" description="Polar residues" evidence="6">
    <location>
        <begin position="434"/>
        <end position="457"/>
    </location>
</feature>
<evidence type="ECO:0000256" key="4">
    <source>
        <dbReference type="ARBA" id="ARBA00022801"/>
    </source>
</evidence>
<keyword evidence="3" id="KW-0479">Metal-binding</keyword>
<evidence type="ECO:0000256" key="3">
    <source>
        <dbReference type="ARBA" id="ARBA00022723"/>
    </source>
</evidence>
<dbReference type="Gene3D" id="3.40.525.10">
    <property type="entry name" value="CRAL-TRIO lipid binding domain"/>
    <property type="match status" value="1"/>
</dbReference>
<dbReference type="SUPFAM" id="SSF52087">
    <property type="entry name" value="CRAL/TRIO domain"/>
    <property type="match status" value="1"/>
</dbReference>
<dbReference type="CDD" id="cd00170">
    <property type="entry name" value="SEC14"/>
    <property type="match status" value="1"/>
</dbReference>
<dbReference type="Pfam" id="PF12496">
    <property type="entry name" value="BNIP2"/>
    <property type="match status" value="1"/>
</dbReference>
<gene>
    <name evidence="7" type="ORF">OFUS_LOCUS15768</name>
</gene>
<reference evidence="7" key="1">
    <citation type="submission" date="2022-03" db="EMBL/GenBank/DDBJ databases">
        <authorList>
            <person name="Martin C."/>
        </authorList>
    </citation>
    <scope>NUCLEOTIDE SEQUENCE</scope>
</reference>
<keyword evidence="4" id="KW-0378">Hydrolase</keyword>
<dbReference type="SMART" id="SM00516">
    <property type="entry name" value="SEC14"/>
    <property type="match status" value="1"/>
</dbReference>
<feature type="non-terminal residue" evidence="7">
    <location>
        <position position="1"/>
    </location>
</feature>
<protein>
    <submittedName>
        <fullName evidence="7">Uncharacterized protein</fullName>
    </submittedName>
</protein>
<dbReference type="OrthoDB" id="19923at2759"/>
<evidence type="ECO:0000256" key="2">
    <source>
        <dbReference type="ARBA" id="ARBA00022490"/>
    </source>
</evidence>
<feature type="compositionally biased region" description="Basic and acidic residues" evidence="6">
    <location>
        <begin position="410"/>
        <end position="428"/>
    </location>
</feature>
<dbReference type="PANTHER" id="PTHR12112">
    <property type="entry name" value="BNIP - RELATED"/>
    <property type="match status" value="1"/>
</dbReference>
<keyword evidence="2" id="KW-0963">Cytoplasm</keyword>
<dbReference type="PROSITE" id="PS50191">
    <property type="entry name" value="CRAL_TRIO"/>
    <property type="match status" value="1"/>
</dbReference>
<dbReference type="Pfam" id="PF13716">
    <property type="entry name" value="CRAL_TRIO_2"/>
    <property type="match status" value="1"/>
</dbReference>
<sequence length="463" mass="52389">PESAVTKNETPKSALTERVKLECISSDIDIPDSGVNDDNQTVRQHTVNSKVAIDDAVLMSALEDELKARERSETVESYDSIEMSAHDTSLPEDIAMEIGLSPSNSDNEENTNNGRPNTLNVTSPMGGKKKLIPMEFLLDDEGSYRSISKSEDDLLADEEERLNESADFESVDTIETPTLEGIDQVQTPSIGSNSVFSAETPVQSPPTPIDELSAREEWEEQQQYRPVQIGQRQYQVDMKIIEAYKKVVSHGGYYGDGFNAIIVLCSCYLPDKSMTNYQNIMDNLFLYVVSTLELLVVDDYMIVYFHGSAPKSKIPSMMWLKKCYDIIDRRLKKNLKGLLLVHPTMWLKASVMMSKPFISSKFNKKLQYIRTLDELRGKIPMEYIYVPDEIKLVDQRIAPENYKKSKKEKQKAEQSSEKKTSEPIDIHKAPVVKQSIQPVVKQNTSSQPDTKGDLNQNVHERET</sequence>
<evidence type="ECO:0000313" key="7">
    <source>
        <dbReference type="EMBL" id="CAH1790580.1"/>
    </source>
</evidence>
<evidence type="ECO:0000313" key="8">
    <source>
        <dbReference type="Proteomes" id="UP000749559"/>
    </source>
</evidence>
<dbReference type="EMBL" id="CAIIXF020000007">
    <property type="protein sequence ID" value="CAH1790580.1"/>
    <property type="molecule type" value="Genomic_DNA"/>
</dbReference>
<dbReference type="InterPro" id="IPR036865">
    <property type="entry name" value="CRAL-TRIO_dom_sf"/>
</dbReference>
<dbReference type="AlphaFoldDB" id="A0A8J1YAM9"/>
<keyword evidence="8" id="KW-1185">Reference proteome</keyword>
<organism evidence="7 8">
    <name type="scientific">Owenia fusiformis</name>
    <name type="common">Polychaete worm</name>
    <dbReference type="NCBI Taxonomy" id="6347"/>
    <lineage>
        <taxon>Eukaryota</taxon>
        <taxon>Metazoa</taxon>
        <taxon>Spiralia</taxon>
        <taxon>Lophotrochozoa</taxon>
        <taxon>Annelida</taxon>
        <taxon>Polychaeta</taxon>
        <taxon>Sedentaria</taxon>
        <taxon>Canalipalpata</taxon>
        <taxon>Sabellida</taxon>
        <taxon>Oweniida</taxon>
        <taxon>Oweniidae</taxon>
        <taxon>Owenia</taxon>
    </lineage>
</organism>
<name>A0A8J1YAM9_OWEFU</name>
<evidence type="ECO:0000256" key="1">
    <source>
        <dbReference type="ARBA" id="ARBA00004496"/>
    </source>
</evidence>
<dbReference type="GO" id="GO:0005737">
    <property type="term" value="C:cytoplasm"/>
    <property type="evidence" value="ECO:0007669"/>
    <property type="project" value="UniProtKB-SubCell"/>
</dbReference>
<evidence type="ECO:0000256" key="5">
    <source>
        <dbReference type="ARBA" id="ARBA00023211"/>
    </source>
</evidence>
<comment type="caution">
    <text evidence="7">The sequence shown here is derived from an EMBL/GenBank/DDBJ whole genome shotgun (WGS) entry which is preliminary data.</text>
</comment>
<comment type="subcellular location">
    <subcellularLocation>
        <location evidence="1">Cytoplasm</location>
    </subcellularLocation>
</comment>
<dbReference type="InterPro" id="IPR001251">
    <property type="entry name" value="CRAL-TRIO_dom"/>
</dbReference>
<evidence type="ECO:0000256" key="6">
    <source>
        <dbReference type="SAM" id="MobiDB-lite"/>
    </source>
</evidence>
<dbReference type="PANTHER" id="PTHR12112:SF22">
    <property type="entry name" value="MANGANESE-DEPENDENT INORGANIC PYROPHOSPHATASE-RELATED"/>
    <property type="match status" value="1"/>
</dbReference>
<keyword evidence="5" id="KW-0464">Manganese</keyword>
<feature type="compositionally biased region" description="Polar residues" evidence="6">
    <location>
        <begin position="101"/>
        <end position="123"/>
    </location>
</feature>
<feature type="region of interest" description="Disordered" evidence="6">
    <location>
        <begin position="100"/>
        <end position="126"/>
    </location>
</feature>
<accession>A0A8J1YAM9</accession>
<proteinExistence type="predicted"/>
<dbReference type="InterPro" id="IPR022181">
    <property type="entry name" value="Bcl2-/adenovirus-E1B"/>
</dbReference>
<dbReference type="Proteomes" id="UP000749559">
    <property type="component" value="Unassembled WGS sequence"/>
</dbReference>